<feature type="region of interest" description="Disordered" evidence="1">
    <location>
        <begin position="1"/>
        <end position="35"/>
    </location>
</feature>
<evidence type="ECO:0000313" key="3">
    <source>
        <dbReference type="EMBL" id="GAA3238553.1"/>
    </source>
</evidence>
<dbReference type="InterPro" id="IPR036390">
    <property type="entry name" value="WH_DNA-bd_sf"/>
</dbReference>
<dbReference type="InterPro" id="IPR036388">
    <property type="entry name" value="WH-like_DNA-bd_sf"/>
</dbReference>
<name>A0ABP6QM76_9ACTN</name>
<dbReference type="Gene3D" id="1.10.10.10">
    <property type="entry name" value="Winged helix-like DNA-binding domain superfamily/Winged helix DNA-binding domain"/>
    <property type="match status" value="1"/>
</dbReference>
<organism evidence="3 4">
    <name type="scientific">Actinocorallia longicatena</name>
    <dbReference type="NCBI Taxonomy" id="111803"/>
    <lineage>
        <taxon>Bacteria</taxon>
        <taxon>Bacillati</taxon>
        <taxon>Actinomycetota</taxon>
        <taxon>Actinomycetes</taxon>
        <taxon>Streptosporangiales</taxon>
        <taxon>Thermomonosporaceae</taxon>
        <taxon>Actinocorallia</taxon>
    </lineage>
</organism>
<proteinExistence type="predicted"/>
<evidence type="ECO:0000259" key="2">
    <source>
        <dbReference type="PROSITE" id="PS50995"/>
    </source>
</evidence>
<dbReference type="EMBL" id="BAAAUV010000035">
    <property type="protein sequence ID" value="GAA3238553.1"/>
    <property type="molecule type" value="Genomic_DNA"/>
</dbReference>
<accession>A0ABP6QM76</accession>
<dbReference type="Proteomes" id="UP001501237">
    <property type="component" value="Unassembled WGS sequence"/>
</dbReference>
<dbReference type="PRINTS" id="PR00598">
    <property type="entry name" value="HTHMARR"/>
</dbReference>
<dbReference type="InterPro" id="IPR000835">
    <property type="entry name" value="HTH_MarR-typ"/>
</dbReference>
<comment type="caution">
    <text evidence="3">The sequence shown here is derived from an EMBL/GenBank/DDBJ whole genome shotgun (WGS) entry which is preliminary data.</text>
</comment>
<protein>
    <submittedName>
        <fullName evidence="3">MarR family winged helix-turn-helix transcriptional regulator</fullName>
    </submittedName>
</protein>
<dbReference type="SUPFAM" id="SSF46785">
    <property type="entry name" value="Winged helix' DNA-binding domain"/>
    <property type="match status" value="1"/>
</dbReference>
<dbReference type="PANTHER" id="PTHR33164:SF43">
    <property type="entry name" value="HTH-TYPE TRANSCRIPTIONAL REPRESSOR YETL"/>
    <property type="match status" value="1"/>
</dbReference>
<evidence type="ECO:0000313" key="4">
    <source>
        <dbReference type="Proteomes" id="UP001501237"/>
    </source>
</evidence>
<dbReference type="SMART" id="SM00347">
    <property type="entry name" value="HTH_MARR"/>
    <property type="match status" value="1"/>
</dbReference>
<dbReference type="PANTHER" id="PTHR33164">
    <property type="entry name" value="TRANSCRIPTIONAL REGULATOR, MARR FAMILY"/>
    <property type="match status" value="1"/>
</dbReference>
<sequence>MREAAVNTDTAGTESGYDLNGGSAGRSGDDPMTGCPGLGPQVGPDEQLIRDYGLMLSASTRLERIVGKEFERHVGITHAMYEVLRRLEGGCTSMSHLAGETILTSGGMTRLIDRMEKAGLVSRYASDTDRRVQKASLTDKGRATLDHANRVHTQTLRRVFAGALDEDQRESLKHILVRLERVGRAELPSLG</sequence>
<dbReference type="InterPro" id="IPR039422">
    <property type="entry name" value="MarR/SlyA-like"/>
</dbReference>
<reference evidence="4" key="1">
    <citation type="journal article" date="2019" name="Int. J. Syst. Evol. Microbiol.">
        <title>The Global Catalogue of Microorganisms (GCM) 10K type strain sequencing project: providing services to taxonomists for standard genome sequencing and annotation.</title>
        <authorList>
            <consortium name="The Broad Institute Genomics Platform"/>
            <consortium name="The Broad Institute Genome Sequencing Center for Infectious Disease"/>
            <person name="Wu L."/>
            <person name="Ma J."/>
        </authorList>
    </citation>
    <scope>NUCLEOTIDE SEQUENCE [LARGE SCALE GENOMIC DNA]</scope>
    <source>
        <strain evidence="4">JCM 9377</strain>
    </source>
</reference>
<keyword evidence="4" id="KW-1185">Reference proteome</keyword>
<dbReference type="PROSITE" id="PS50995">
    <property type="entry name" value="HTH_MARR_2"/>
    <property type="match status" value="1"/>
</dbReference>
<feature type="domain" description="HTH marR-type" evidence="2">
    <location>
        <begin position="45"/>
        <end position="181"/>
    </location>
</feature>
<dbReference type="Pfam" id="PF01047">
    <property type="entry name" value="MarR"/>
    <property type="match status" value="1"/>
</dbReference>
<gene>
    <name evidence="3" type="ORF">GCM10010468_74130</name>
</gene>
<evidence type="ECO:0000256" key="1">
    <source>
        <dbReference type="SAM" id="MobiDB-lite"/>
    </source>
</evidence>